<proteinExistence type="predicted"/>
<evidence type="ECO:0000256" key="1">
    <source>
        <dbReference type="SAM" id="MobiDB-lite"/>
    </source>
</evidence>
<dbReference type="EMBL" id="JAVRRR010000472">
    <property type="protein sequence ID" value="KAK5142155.1"/>
    <property type="molecule type" value="Genomic_DNA"/>
</dbReference>
<name>A0ABR0L1S2_9PEZI</name>
<accession>A0ABR0L1S2</accession>
<feature type="non-terminal residue" evidence="2">
    <location>
        <position position="1"/>
    </location>
</feature>
<keyword evidence="3" id="KW-1185">Reference proteome</keyword>
<evidence type="ECO:0000313" key="3">
    <source>
        <dbReference type="Proteomes" id="UP001308179"/>
    </source>
</evidence>
<protein>
    <submittedName>
        <fullName evidence="2">Uncharacterized protein</fullName>
    </submittedName>
</protein>
<dbReference type="Proteomes" id="UP001308179">
    <property type="component" value="Unassembled WGS sequence"/>
</dbReference>
<feature type="region of interest" description="Disordered" evidence="1">
    <location>
        <begin position="25"/>
        <end position="86"/>
    </location>
</feature>
<reference evidence="2 3" key="1">
    <citation type="submission" date="2023-08" db="EMBL/GenBank/DDBJ databases">
        <title>Black Yeasts Isolated from many extreme environments.</title>
        <authorList>
            <person name="Coleine C."/>
            <person name="Stajich J.E."/>
            <person name="Selbmann L."/>
        </authorList>
    </citation>
    <scope>NUCLEOTIDE SEQUENCE [LARGE SCALE GENOMIC DNA]</scope>
    <source>
        <strain evidence="2 3">CCFEE 5386</strain>
    </source>
</reference>
<evidence type="ECO:0000313" key="2">
    <source>
        <dbReference type="EMBL" id="KAK5142155.1"/>
    </source>
</evidence>
<feature type="region of interest" description="Disordered" evidence="1">
    <location>
        <begin position="104"/>
        <end position="215"/>
    </location>
</feature>
<feature type="compositionally biased region" description="Basic and acidic residues" evidence="1">
    <location>
        <begin position="49"/>
        <end position="86"/>
    </location>
</feature>
<feature type="compositionally biased region" description="Polar residues" evidence="1">
    <location>
        <begin position="37"/>
        <end position="47"/>
    </location>
</feature>
<gene>
    <name evidence="2" type="ORF">LTR32_005437</name>
</gene>
<feature type="compositionally biased region" description="Basic and acidic residues" evidence="1">
    <location>
        <begin position="182"/>
        <end position="199"/>
    </location>
</feature>
<feature type="compositionally biased region" description="Basic and acidic residues" evidence="1">
    <location>
        <begin position="104"/>
        <end position="114"/>
    </location>
</feature>
<sequence>TQTVTTPILERMEFMDPLVHAETAPDTGAAVPVRSPSVVQQTTTMSGKSKKEVKAEEKLRKVAEKERVKGEEMKRKEASARRVEAWKKQDEELKRVMEESKATAVEEMKKRGDEGTTAFSEKAGGGGGALGRFRHGSMSLRGKPKLFGKDKEANGNGNGNGNGEKLASIPQRQATVSGAHEGVAKERERNGDPAMEEKKVKNRFSLGRKKSQGLS</sequence>
<comment type="caution">
    <text evidence="2">The sequence shown here is derived from an EMBL/GenBank/DDBJ whole genome shotgun (WGS) entry which is preliminary data.</text>
</comment>
<feature type="compositionally biased region" description="Basic residues" evidence="1">
    <location>
        <begin position="200"/>
        <end position="215"/>
    </location>
</feature>
<organism evidence="2 3">
    <name type="scientific">Rachicladosporium monterosium</name>
    <dbReference type="NCBI Taxonomy" id="1507873"/>
    <lineage>
        <taxon>Eukaryota</taxon>
        <taxon>Fungi</taxon>
        <taxon>Dikarya</taxon>
        <taxon>Ascomycota</taxon>
        <taxon>Pezizomycotina</taxon>
        <taxon>Dothideomycetes</taxon>
        <taxon>Dothideomycetidae</taxon>
        <taxon>Cladosporiales</taxon>
        <taxon>Cladosporiaceae</taxon>
        <taxon>Rachicladosporium</taxon>
    </lineage>
</organism>